<feature type="compositionally biased region" description="Low complexity" evidence="1">
    <location>
        <begin position="146"/>
        <end position="157"/>
    </location>
</feature>
<sequence>MESHSPTVSYDAVLPHGLDDIDTQTLLAAVTERDDAQPYPDQEPETSRFSSDSSDSFGITTPLIPKSGRNSIFQLPSKRIFELLHDLSGSVQRKLNFDQKSSRPRSTKGWQRLQELTDTSDEATSWEGDKQSNSSPVKRATSLNRSSSTSSSSSFSTNLWGRSFSLSRKSRVEPPSLLSMFTNKPTVARSSTLEPASAVVKSSVATKGKNDGVWVCCLCKKWSRTSHPICGKVRATGDKKPEYWPCKHEKCNSCAEMTERSRKQYEEGGLGAGMVVGELLRSREKRQGMSSGAGSFGNV</sequence>
<protein>
    <submittedName>
        <fullName evidence="2">Uncharacterized protein</fullName>
    </submittedName>
</protein>
<feature type="compositionally biased region" description="Low complexity" evidence="1">
    <location>
        <begin position="47"/>
        <end position="57"/>
    </location>
</feature>
<name>A0A1E1LGJ6_9HELO</name>
<reference evidence="3" key="1">
    <citation type="submission" date="2016-03" db="EMBL/GenBank/DDBJ databases">
        <authorList>
            <person name="Ploux O."/>
        </authorList>
    </citation>
    <scope>NUCLEOTIDE SEQUENCE [LARGE SCALE GENOMIC DNA]</scope>
    <source>
        <strain evidence="3">UK7</strain>
    </source>
</reference>
<evidence type="ECO:0000313" key="2">
    <source>
        <dbReference type="EMBL" id="CZT09658.1"/>
    </source>
</evidence>
<keyword evidence="3" id="KW-1185">Reference proteome</keyword>
<dbReference type="EMBL" id="FJUW01000051">
    <property type="protein sequence ID" value="CZT09658.1"/>
    <property type="molecule type" value="Genomic_DNA"/>
</dbReference>
<feature type="region of interest" description="Disordered" evidence="1">
    <location>
        <begin position="31"/>
        <end position="63"/>
    </location>
</feature>
<accession>A0A1E1LGJ6</accession>
<dbReference type="InParanoid" id="A0A1E1LGJ6"/>
<evidence type="ECO:0000313" key="3">
    <source>
        <dbReference type="Proteomes" id="UP000178129"/>
    </source>
</evidence>
<dbReference type="Proteomes" id="UP000178129">
    <property type="component" value="Unassembled WGS sequence"/>
</dbReference>
<feature type="region of interest" description="Disordered" evidence="1">
    <location>
        <begin position="95"/>
        <end position="157"/>
    </location>
</feature>
<proteinExistence type="predicted"/>
<feature type="compositionally biased region" description="Polar residues" evidence="1">
    <location>
        <begin position="131"/>
        <end position="145"/>
    </location>
</feature>
<organism evidence="2 3">
    <name type="scientific">Rhynchosporium graminicola</name>
    <dbReference type="NCBI Taxonomy" id="2792576"/>
    <lineage>
        <taxon>Eukaryota</taxon>
        <taxon>Fungi</taxon>
        <taxon>Dikarya</taxon>
        <taxon>Ascomycota</taxon>
        <taxon>Pezizomycotina</taxon>
        <taxon>Leotiomycetes</taxon>
        <taxon>Helotiales</taxon>
        <taxon>Ploettnerulaceae</taxon>
        <taxon>Rhynchosporium</taxon>
    </lineage>
</organism>
<evidence type="ECO:0000256" key="1">
    <source>
        <dbReference type="SAM" id="MobiDB-lite"/>
    </source>
</evidence>
<gene>
    <name evidence="2" type="ORF">RCO7_03747</name>
</gene>
<comment type="caution">
    <text evidence="2">The sequence shown here is derived from an EMBL/GenBank/DDBJ whole genome shotgun (WGS) entry which is preliminary data.</text>
</comment>
<dbReference type="AlphaFoldDB" id="A0A1E1LGJ6"/>